<name>A0A833FJF9_9FIRM</name>
<evidence type="ECO:0000313" key="12">
    <source>
        <dbReference type="EMBL" id="KAB1479607.1"/>
    </source>
</evidence>
<organism evidence="12 13">
    <name type="scientific">Veillonella seminalis</name>
    <dbReference type="NCBI Taxonomy" id="1502943"/>
    <lineage>
        <taxon>Bacteria</taxon>
        <taxon>Bacillati</taxon>
        <taxon>Bacillota</taxon>
        <taxon>Negativicutes</taxon>
        <taxon>Veillonellales</taxon>
        <taxon>Veillonellaceae</taxon>
        <taxon>Veillonella</taxon>
    </lineage>
</organism>
<dbReference type="SUPFAM" id="SSF101967">
    <property type="entry name" value="Adhesin YadA, collagen-binding domain"/>
    <property type="match status" value="1"/>
</dbReference>
<evidence type="ECO:0000256" key="6">
    <source>
        <dbReference type="ARBA" id="ARBA00022692"/>
    </source>
</evidence>
<dbReference type="Gene3D" id="2.20.70.140">
    <property type="match status" value="1"/>
</dbReference>
<dbReference type="Pfam" id="PF00395">
    <property type="entry name" value="SLH"/>
    <property type="match status" value="1"/>
</dbReference>
<dbReference type="Pfam" id="PF05662">
    <property type="entry name" value="YadA_stalk"/>
    <property type="match status" value="1"/>
</dbReference>
<dbReference type="InterPro" id="IPR045584">
    <property type="entry name" value="Pilin-like"/>
</dbReference>
<evidence type="ECO:0000256" key="10">
    <source>
        <dbReference type="ARBA" id="ARBA00023237"/>
    </source>
</evidence>
<keyword evidence="5" id="KW-1134">Transmembrane beta strand</keyword>
<feature type="domain" description="SLH" evidence="11">
    <location>
        <begin position="248"/>
        <end position="311"/>
    </location>
</feature>
<dbReference type="Proteomes" id="UP000434554">
    <property type="component" value="Unassembled WGS sequence"/>
</dbReference>
<evidence type="ECO:0000256" key="5">
    <source>
        <dbReference type="ARBA" id="ARBA00022452"/>
    </source>
</evidence>
<evidence type="ECO:0000256" key="7">
    <source>
        <dbReference type="ARBA" id="ARBA00022729"/>
    </source>
</evidence>
<keyword evidence="9" id="KW-0472">Membrane</keyword>
<dbReference type="SUPFAM" id="SSF54523">
    <property type="entry name" value="Pili subunits"/>
    <property type="match status" value="1"/>
</dbReference>
<reference evidence="12 13" key="1">
    <citation type="submission" date="2019-09" db="EMBL/GenBank/DDBJ databases">
        <title>Draft genome sequence of 3 type strains from the CCUG.</title>
        <authorList>
            <person name="Pineiro-Iglesias B."/>
            <person name="Tunovic T."/>
            <person name="Unosson C."/>
            <person name="Inganas E."/>
            <person name="Ohlen M."/>
            <person name="Cardew S."/>
            <person name="Jensie-Markopoulos S."/>
            <person name="Salva-Serra F."/>
            <person name="Jaen-Luchoro D."/>
            <person name="Karlsson R."/>
            <person name="Svensson-Stadler L."/>
            <person name="Chun J."/>
            <person name="Moore E."/>
        </authorList>
    </citation>
    <scope>NUCLEOTIDE SEQUENCE [LARGE SCALE GENOMIC DNA]</scope>
    <source>
        <strain evidence="12 13">CCUG 65427</strain>
    </source>
</reference>
<evidence type="ECO:0000256" key="1">
    <source>
        <dbReference type="ARBA" id="ARBA00004241"/>
    </source>
</evidence>
<protein>
    <recommendedName>
        <fullName evidence="11">SLH domain-containing protein</fullName>
    </recommendedName>
</protein>
<dbReference type="GO" id="GO:0009986">
    <property type="term" value="C:cell surface"/>
    <property type="evidence" value="ECO:0007669"/>
    <property type="project" value="UniProtKB-SubCell"/>
</dbReference>
<keyword evidence="6" id="KW-0812">Transmembrane</keyword>
<dbReference type="InterPro" id="IPR005594">
    <property type="entry name" value="YadA_C"/>
</dbReference>
<dbReference type="PROSITE" id="PS51272">
    <property type="entry name" value="SLH"/>
    <property type="match status" value="1"/>
</dbReference>
<evidence type="ECO:0000256" key="2">
    <source>
        <dbReference type="ARBA" id="ARBA00004442"/>
    </source>
</evidence>
<dbReference type="Gene3D" id="3.30.1300.30">
    <property type="entry name" value="GSPII I/J protein-like"/>
    <property type="match status" value="1"/>
</dbReference>
<dbReference type="PANTHER" id="PTHR43308:SF1">
    <property type="entry name" value="OUTER MEMBRANE PROTEIN ALPHA"/>
    <property type="match status" value="1"/>
</dbReference>
<dbReference type="GO" id="GO:0015031">
    <property type="term" value="P:protein transport"/>
    <property type="evidence" value="ECO:0007669"/>
    <property type="project" value="UniProtKB-KW"/>
</dbReference>
<gene>
    <name evidence="12" type="ORF">F8R14_01760</name>
</gene>
<dbReference type="GO" id="GO:0009279">
    <property type="term" value="C:cell outer membrane"/>
    <property type="evidence" value="ECO:0007669"/>
    <property type="project" value="UniProtKB-SubCell"/>
</dbReference>
<keyword evidence="8" id="KW-0653">Protein transport</keyword>
<evidence type="ECO:0000256" key="9">
    <source>
        <dbReference type="ARBA" id="ARBA00023136"/>
    </source>
</evidence>
<comment type="similarity">
    <text evidence="3">Belongs to the autotransporter-2 (AT-2) (TC 1.B.40) family.</text>
</comment>
<keyword evidence="4" id="KW-0813">Transport</keyword>
<evidence type="ECO:0000256" key="8">
    <source>
        <dbReference type="ARBA" id="ARBA00022927"/>
    </source>
</evidence>
<keyword evidence="10" id="KW-0998">Cell outer membrane</keyword>
<evidence type="ECO:0000259" key="11">
    <source>
        <dbReference type="PROSITE" id="PS51272"/>
    </source>
</evidence>
<accession>A0A833FJF9</accession>
<dbReference type="InterPro" id="IPR051465">
    <property type="entry name" value="Cell_Envelope_Struct_Comp"/>
</dbReference>
<dbReference type="InterPro" id="IPR011049">
    <property type="entry name" value="Serralysin-like_metalloprot_C"/>
</dbReference>
<evidence type="ECO:0000256" key="4">
    <source>
        <dbReference type="ARBA" id="ARBA00022448"/>
    </source>
</evidence>
<sequence length="349" mass="37615">MSVTKADDKEEYTVTLAKNLKGLNSVSATTVNAGTVKADTVDTKTVKVSDKITVGEGDTVTINNEGLTIKDGPSVKKDGINAGGKTIANVADGKEDSDAVNVKQLKAIENQSNQNISILGGRVSELNTRVNRVGAGAAALAALHPLDFDPDDKWDFAAGYGNYSGANAVAIGAYYRPNEDTMFSVGGSFGGGENMVNAGVSVKLGQGNHVTTSRVAMAKEIKDLRAEVEVLRQAVTGIGQGQTPDPVKMKLFPDIAKNHWAYEAVEELTKQGLLEGYPDGTFGGDRMMTRYEFAEIVYRAMQKGLNVNEKLIQEFEPELERFRIDVISKDKNGNPVIERVRVNEKRKAK</sequence>
<comment type="caution">
    <text evidence="12">The sequence shown here is derived from an EMBL/GenBank/DDBJ whole genome shotgun (WGS) entry which is preliminary data.</text>
</comment>
<evidence type="ECO:0000256" key="3">
    <source>
        <dbReference type="ARBA" id="ARBA00005848"/>
    </source>
</evidence>
<proteinExistence type="inferred from homology"/>
<dbReference type="Pfam" id="PF03895">
    <property type="entry name" value="YadA_anchor"/>
    <property type="match status" value="1"/>
</dbReference>
<dbReference type="AlphaFoldDB" id="A0A833FJF9"/>
<keyword evidence="7" id="KW-0732">Signal</keyword>
<dbReference type="InterPro" id="IPR008635">
    <property type="entry name" value="Coiled_stalk_dom"/>
</dbReference>
<dbReference type="PANTHER" id="PTHR43308">
    <property type="entry name" value="OUTER MEMBRANE PROTEIN ALPHA-RELATED"/>
    <property type="match status" value="1"/>
</dbReference>
<dbReference type="InterPro" id="IPR001119">
    <property type="entry name" value="SLH_dom"/>
</dbReference>
<dbReference type="EMBL" id="WBKH01000002">
    <property type="protein sequence ID" value="KAB1479607.1"/>
    <property type="molecule type" value="Genomic_DNA"/>
</dbReference>
<evidence type="ECO:0000313" key="13">
    <source>
        <dbReference type="Proteomes" id="UP000434554"/>
    </source>
</evidence>
<comment type="subcellular location">
    <subcellularLocation>
        <location evidence="2">Cell outer membrane</location>
    </subcellularLocation>
    <subcellularLocation>
        <location evidence="1">Cell surface</location>
    </subcellularLocation>
</comment>